<evidence type="ECO:0000256" key="1">
    <source>
        <dbReference type="SAM" id="Phobius"/>
    </source>
</evidence>
<dbReference type="RefSeq" id="WP_239266031.1">
    <property type="nucleotide sequence ID" value="NZ_JAKRCV010000069.1"/>
</dbReference>
<keyword evidence="1" id="KW-0812">Transmembrane</keyword>
<comment type="caution">
    <text evidence="2">The sequence shown here is derived from an EMBL/GenBank/DDBJ whole genome shotgun (WGS) entry which is preliminary data.</text>
</comment>
<reference evidence="2 3" key="1">
    <citation type="submission" date="2022-02" db="EMBL/GenBank/DDBJ databases">
        <title>Uncovering new skin microbiome diversity through culturing and metagenomics.</title>
        <authorList>
            <person name="Conlan S."/>
            <person name="Deming C."/>
            <person name="Nisc Comparative Sequencing Program N."/>
            <person name="Segre J.A."/>
        </authorList>
    </citation>
    <scope>NUCLEOTIDE SEQUENCE [LARGE SCALE GENOMIC DNA]</scope>
    <source>
        <strain evidence="2 3">ACRQZ</strain>
    </source>
</reference>
<name>A0ABS9Q7T6_9MICO</name>
<organism evidence="2 3">
    <name type="scientific">Arsenicicoccus bolidensis</name>
    <dbReference type="NCBI Taxonomy" id="229480"/>
    <lineage>
        <taxon>Bacteria</taxon>
        <taxon>Bacillati</taxon>
        <taxon>Actinomycetota</taxon>
        <taxon>Actinomycetes</taxon>
        <taxon>Micrococcales</taxon>
        <taxon>Intrasporangiaceae</taxon>
        <taxon>Arsenicicoccus</taxon>
    </lineage>
</organism>
<dbReference type="EMBL" id="JAKRCV010000069">
    <property type="protein sequence ID" value="MCG7323330.1"/>
    <property type="molecule type" value="Genomic_DNA"/>
</dbReference>
<dbReference type="Proteomes" id="UP001521931">
    <property type="component" value="Unassembled WGS sequence"/>
</dbReference>
<evidence type="ECO:0000313" key="3">
    <source>
        <dbReference type="Proteomes" id="UP001521931"/>
    </source>
</evidence>
<protein>
    <submittedName>
        <fullName evidence="2">Uncharacterized protein</fullName>
    </submittedName>
</protein>
<accession>A0ABS9Q7T6</accession>
<keyword evidence="3" id="KW-1185">Reference proteome</keyword>
<keyword evidence="1" id="KW-0472">Membrane</keyword>
<evidence type="ECO:0000313" key="2">
    <source>
        <dbReference type="EMBL" id="MCG7323330.1"/>
    </source>
</evidence>
<feature type="transmembrane region" description="Helical" evidence="1">
    <location>
        <begin position="20"/>
        <end position="40"/>
    </location>
</feature>
<proteinExistence type="predicted"/>
<gene>
    <name evidence="2" type="ORF">MHL29_15720</name>
</gene>
<keyword evidence="1" id="KW-1133">Transmembrane helix</keyword>
<sequence>MRALRVPGRVWVTRVWPSWLEWRLIVGFLVLMAVAAYTGIRLGQDIVEKTTTAVSTTSDAAVP</sequence>